<dbReference type="GO" id="GO:0004674">
    <property type="term" value="F:protein serine/threonine kinase activity"/>
    <property type="evidence" value="ECO:0007669"/>
    <property type="project" value="UniProtKB-KW"/>
</dbReference>
<evidence type="ECO:0000313" key="19">
    <source>
        <dbReference type="EMBL" id="KAJ8436926.1"/>
    </source>
</evidence>
<dbReference type="InterPro" id="IPR008271">
    <property type="entry name" value="Ser/Thr_kinase_AS"/>
</dbReference>
<dbReference type="Gene3D" id="3.30.200.20">
    <property type="entry name" value="Phosphorylase Kinase, domain 1"/>
    <property type="match status" value="1"/>
</dbReference>
<keyword evidence="4" id="KW-0808">Transferase</keyword>
<dbReference type="SMART" id="SM00220">
    <property type="entry name" value="S_TKc"/>
    <property type="match status" value="1"/>
</dbReference>
<protein>
    <recommendedName>
        <fullName evidence="2">non-specific serine/threonine protein kinase</fullName>
        <ecNumber evidence="2">2.7.11.1</ecNumber>
    </recommendedName>
</protein>
<sequence length="706" mass="77187">MGVKAWPPEPPSQSVSSSNSVMECWRFTVNKTNISPKRVYRGPALSELESGNSHVCGLVNGNNDLKCWQWRKGSNPEAKSHPRFSSIAVGDDFVCGLDANGNISCLGKDANAVNGMNPSRNYTVIAAGPRHLCAISLKGSLECWGNIVGDIPEEEFMDLASGDNRSCALRINGTVVCWGENNSEMPTRLREASFVGIVAKQGVFCGVLSSNFSLICWGNVILKNGNDILVFPRVMPGHCTTQCSCDPLPGYAGFCGQGLMVCQPCSKQIISPAPSSSPRLAPPPLEPKGSRSSWNAKMIALLVVGCLGSVSLLATIFFFMLRCPGSRESSRVHDSGPIEMAENPQAAPNNQGPQDDVEGQPVARPILEKRLSHMYSMGNGGTLEEFPLEVLLQVTNNFSQEHRIGIGSFGSVYHATLEDGREVAIKRAELHGSSTSMVGINRRQEDKETAFLAELEFLSRLNHKHLVRLLGFYEDANERVLVYEFMSNGTLHDHLHKLKGSFPLTSWPARFKVALDAARGIEYLHEYARPTIIHRDIKPSNILLDHDWTAKVSDFGLSLMGPQDGETHISLWAAGTFGYVDPEYYRLHQLTTKSDVYSFGVVLLEILSGHKAIHTTEDGSHRNVVDFVVPYIMREEIHRVLDPDVPPPTPVEIEAVNYVGYLAVDCVTLEGRLRPSMSEVVGGLERALAVCLAPPSLSSSSTASSR</sequence>
<comment type="catalytic activity">
    <reaction evidence="13">
        <text>L-threonyl-[protein] + ATP = O-phospho-L-threonyl-[protein] + ADP + H(+)</text>
        <dbReference type="Rhea" id="RHEA:46608"/>
        <dbReference type="Rhea" id="RHEA-COMP:11060"/>
        <dbReference type="Rhea" id="RHEA-COMP:11605"/>
        <dbReference type="ChEBI" id="CHEBI:15378"/>
        <dbReference type="ChEBI" id="CHEBI:30013"/>
        <dbReference type="ChEBI" id="CHEBI:30616"/>
        <dbReference type="ChEBI" id="CHEBI:61977"/>
        <dbReference type="ChEBI" id="CHEBI:456216"/>
        <dbReference type="EC" id="2.7.11.1"/>
    </reaction>
</comment>
<organism evidence="19 20">
    <name type="scientific">Carnegiea gigantea</name>
    <dbReference type="NCBI Taxonomy" id="171969"/>
    <lineage>
        <taxon>Eukaryota</taxon>
        <taxon>Viridiplantae</taxon>
        <taxon>Streptophyta</taxon>
        <taxon>Embryophyta</taxon>
        <taxon>Tracheophyta</taxon>
        <taxon>Spermatophyta</taxon>
        <taxon>Magnoliopsida</taxon>
        <taxon>eudicotyledons</taxon>
        <taxon>Gunneridae</taxon>
        <taxon>Pentapetalae</taxon>
        <taxon>Caryophyllales</taxon>
        <taxon>Cactineae</taxon>
        <taxon>Cactaceae</taxon>
        <taxon>Cactoideae</taxon>
        <taxon>Echinocereeae</taxon>
        <taxon>Carnegiea</taxon>
    </lineage>
</organism>
<dbReference type="PROSITE" id="PS00108">
    <property type="entry name" value="PROTEIN_KINASE_ST"/>
    <property type="match status" value="1"/>
</dbReference>
<dbReference type="FunFam" id="1.10.510.10:FF:000569">
    <property type="entry name" value="Serine/threonine-protein kinase-like protein CCR4"/>
    <property type="match status" value="1"/>
</dbReference>
<dbReference type="GO" id="GO:0016020">
    <property type="term" value="C:membrane"/>
    <property type="evidence" value="ECO:0007669"/>
    <property type="project" value="UniProtKB-SubCell"/>
</dbReference>
<keyword evidence="20" id="KW-1185">Reference proteome</keyword>
<comment type="subcellular location">
    <subcellularLocation>
        <location evidence="1">Membrane</location>
        <topology evidence="1">Single-pass membrane protein</topology>
    </subcellularLocation>
</comment>
<dbReference type="InterPro" id="IPR000719">
    <property type="entry name" value="Prot_kinase_dom"/>
</dbReference>
<evidence type="ECO:0000313" key="20">
    <source>
        <dbReference type="Proteomes" id="UP001153076"/>
    </source>
</evidence>
<gene>
    <name evidence="19" type="ORF">Cgig2_017351</name>
</gene>
<dbReference type="PROSITE" id="PS00107">
    <property type="entry name" value="PROTEIN_KINASE_ATP"/>
    <property type="match status" value="1"/>
</dbReference>
<feature type="domain" description="Protein kinase" evidence="18">
    <location>
        <begin position="398"/>
        <end position="688"/>
    </location>
</feature>
<dbReference type="CDD" id="cd14066">
    <property type="entry name" value="STKc_IRAK"/>
    <property type="match status" value="1"/>
</dbReference>
<keyword evidence="6" id="KW-0732">Signal</keyword>
<evidence type="ECO:0000256" key="2">
    <source>
        <dbReference type="ARBA" id="ARBA00012513"/>
    </source>
</evidence>
<evidence type="ECO:0000256" key="12">
    <source>
        <dbReference type="ARBA" id="ARBA00023180"/>
    </source>
</evidence>
<evidence type="ECO:0000256" key="3">
    <source>
        <dbReference type="ARBA" id="ARBA00022527"/>
    </source>
</evidence>
<evidence type="ECO:0000256" key="15">
    <source>
        <dbReference type="PROSITE-ProRule" id="PRU10141"/>
    </source>
</evidence>
<comment type="caution">
    <text evidence="19">The sequence shown here is derived from an EMBL/GenBank/DDBJ whole genome shotgun (WGS) entry which is preliminary data.</text>
</comment>
<dbReference type="SUPFAM" id="SSF56112">
    <property type="entry name" value="Protein kinase-like (PK-like)"/>
    <property type="match status" value="1"/>
</dbReference>
<evidence type="ECO:0000256" key="8">
    <source>
        <dbReference type="ARBA" id="ARBA00022777"/>
    </source>
</evidence>
<evidence type="ECO:0000256" key="10">
    <source>
        <dbReference type="ARBA" id="ARBA00022989"/>
    </source>
</evidence>
<evidence type="ECO:0000256" key="14">
    <source>
        <dbReference type="ARBA" id="ARBA00048679"/>
    </source>
</evidence>
<accession>A0A9Q1K5S8</accession>
<evidence type="ECO:0000256" key="17">
    <source>
        <dbReference type="SAM" id="Phobius"/>
    </source>
</evidence>
<evidence type="ECO:0000256" key="5">
    <source>
        <dbReference type="ARBA" id="ARBA00022692"/>
    </source>
</evidence>
<dbReference type="InterPro" id="IPR017441">
    <property type="entry name" value="Protein_kinase_ATP_BS"/>
</dbReference>
<dbReference type="InterPro" id="IPR009091">
    <property type="entry name" value="RCC1/BLIP-II"/>
</dbReference>
<dbReference type="SUPFAM" id="SSF50985">
    <property type="entry name" value="RCC1/BLIP-II"/>
    <property type="match status" value="1"/>
</dbReference>
<feature type="region of interest" description="Disordered" evidence="16">
    <location>
        <begin position="327"/>
        <end position="359"/>
    </location>
</feature>
<dbReference type="Proteomes" id="UP001153076">
    <property type="component" value="Unassembled WGS sequence"/>
</dbReference>
<feature type="transmembrane region" description="Helical" evidence="17">
    <location>
        <begin position="298"/>
        <end position="321"/>
    </location>
</feature>
<evidence type="ECO:0000256" key="7">
    <source>
        <dbReference type="ARBA" id="ARBA00022741"/>
    </source>
</evidence>
<dbReference type="InterPro" id="IPR011009">
    <property type="entry name" value="Kinase-like_dom_sf"/>
</dbReference>
<evidence type="ECO:0000256" key="11">
    <source>
        <dbReference type="ARBA" id="ARBA00023136"/>
    </source>
</evidence>
<dbReference type="Pfam" id="PF00069">
    <property type="entry name" value="Pkinase"/>
    <property type="match status" value="1"/>
</dbReference>
<dbReference type="PANTHER" id="PTHR46146:SF4">
    <property type="entry name" value="SERINE_THREONINE-PROTEIN KINASE-LIKE PROTEIN CCR4"/>
    <property type="match status" value="1"/>
</dbReference>
<evidence type="ECO:0000256" key="4">
    <source>
        <dbReference type="ARBA" id="ARBA00022679"/>
    </source>
</evidence>
<dbReference type="EMBL" id="JAKOGI010000323">
    <property type="protein sequence ID" value="KAJ8436926.1"/>
    <property type="molecule type" value="Genomic_DNA"/>
</dbReference>
<evidence type="ECO:0000256" key="1">
    <source>
        <dbReference type="ARBA" id="ARBA00004167"/>
    </source>
</evidence>
<keyword evidence="12" id="KW-0325">Glycoprotein</keyword>
<dbReference type="PANTHER" id="PTHR46146">
    <property type="entry name" value="SERINE/THREONINE-PROTEIN KINASE-LIKE PROTEIN CCR4"/>
    <property type="match status" value="1"/>
</dbReference>
<reference evidence="19" key="1">
    <citation type="submission" date="2022-04" db="EMBL/GenBank/DDBJ databases">
        <title>Carnegiea gigantea Genome sequencing and assembly v2.</title>
        <authorList>
            <person name="Copetti D."/>
            <person name="Sanderson M.J."/>
            <person name="Burquez A."/>
            <person name="Wojciechowski M.F."/>
        </authorList>
    </citation>
    <scope>NUCLEOTIDE SEQUENCE</scope>
    <source>
        <strain evidence="19">SGP5-SGP5p</strain>
        <tissue evidence="19">Aerial part</tissue>
    </source>
</reference>
<dbReference type="Pfam" id="PF13540">
    <property type="entry name" value="RCC1_2"/>
    <property type="match status" value="1"/>
</dbReference>
<keyword evidence="5 17" id="KW-0812">Transmembrane</keyword>
<evidence type="ECO:0000256" key="9">
    <source>
        <dbReference type="ARBA" id="ARBA00022840"/>
    </source>
</evidence>
<dbReference type="GO" id="GO:0005524">
    <property type="term" value="F:ATP binding"/>
    <property type="evidence" value="ECO:0007669"/>
    <property type="project" value="UniProtKB-UniRule"/>
</dbReference>
<evidence type="ECO:0000259" key="18">
    <source>
        <dbReference type="PROSITE" id="PS50011"/>
    </source>
</evidence>
<keyword evidence="7 15" id="KW-0547">Nucleotide-binding</keyword>
<proteinExistence type="predicted"/>
<name>A0A9Q1K5S8_9CARY</name>
<dbReference type="Gene3D" id="2.130.10.30">
    <property type="entry name" value="Regulator of chromosome condensation 1/beta-lactamase-inhibitor protein II"/>
    <property type="match status" value="1"/>
</dbReference>
<keyword evidence="9 15" id="KW-0067">ATP-binding</keyword>
<dbReference type="AlphaFoldDB" id="A0A9Q1K5S8"/>
<dbReference type="OrthoDB" id="61110at2759"/>
<feature type="binding site" evidence="15">
    <location>
        <position position="426"/>
    </location>
    <ligand>
        <name>ATP</name>
        <dbReference type="ChEBI" id="CHEBI:30616"/>
    </ligand>
</feature>
<evidence type="ECO:0000256" key="16">
    <source>
        <dbReference type="SAM" id="MobiDB-lite"/>
    </source>
</evidence>
<keyword evidence="10 17" id="KW-1133">Transmembrane helix</keyword>
<keyword evidence="8" id="KW-0418">Kinase</keyword>
<dbReference type="Gene3D" id="1.10.510.10">
    <property type="entry name" value="Transferase(Phosphotransferase) domain 1"/>
    <property type="match status" value="1"/>
</dbReference>
<comment type="catalytic activity">
    <reaction evidence="14">
        <text>L-seryl-[protein] + ATP = O-phospho-L-seryl-[protein] + ADP + H(+)</text>
        <dbReference type="Rhea" id="RHEA:17989"/>
        <dbReference type="Rhea" id="RHEA-COMP:9863"/>
        <dbReference type="Rhea" id="RHEA-COMP:11604"/>
        <dbReference type="ChEBI" id="CHEBI:15378"/>
        <dbReference type="ChEBI" id="CHEBI:29999"/>
        <dbReference type="ChEBI" id="CHEBI:30616"/>
        <dbReference type="ChEBI" id="CHEBI:83421"/>
        <dbReference type="ChEBI" id="CHEBI:456216"/>
        <dbReference type="EC" id="2.7.11.1"/>
    </reaction>
</comment>
<keyword evidence="11 17" id="KW-0472">Membrane</keyword>
<evidence type="ECO:0000256" key="6">
    <source>
        <dbReference type="ARBA" id="ARBA00022729"/>
    </source>
</evidence>
<keyword evidence="3" id="KW-0723">Serine/threonine-protein kinase</keyword>
<dbReference type="GO" id="GO:0042803">
    <property type="term" value="F:protein homodimerization activity"/>
    <property type="evidence" value="ECO:0007669"/>
    <property type="project" value="UniProtKB-ARBA"/>
</dbReference>
<dbReference type="EC" id="2.7.11.1" evidence="2"/>
<evidence type="ECO:0000256" key="13">
    <source>
        <dbReference type="ARBA" id="ARBA00047899"/>
    </source>
</evidence>
<dbReference type="PROSITE" id="PS50011">
    <property type="entry name" value="PROTEIN_KINASE_DOM"/>
    <property type="match status" value="1"/>
</dbReference>